<evidence type="ECO:0000313" key="7">
    <source>
        <dbReference type="Proteomes" id="UP000192520"/>
    </source>
</evidence>
<proteinExistence type="predicted"/>
<keyword evidence="2" id="KW-0479">Metal-binding</keyword>
<comment type="cofactor">
    <cofactor evidence="1">
        <name>Zn(2+)</name>
        <dbReference type="ChEBI" id="CHEBI:29105"/>
    </cofactor>
</comment>
<protein>
    <recommendedName>
        <fullName evidence="5">Succinylglutamate desuccinylase/Aspartoacylase catalytic domain-containing protein</fullName>
    </recommendedName>
</protein>
<name>A0A1W9P0U7_UNCC3</name>
<evidence type="ECO:0000313" key="6">
    <source>
        <dbReference type="EMBL" id="OQX51393.1"/>
    </source>
</evidence>
<reference evidence="7" key="1">
    <citation type="submission" date="2017-03" db="EMBL/GenBank/DDBJ databases">
        <title>Novel pathways for hydrocarbon cycling and metabolic interdependencies in hydrothermal sediment communities.</title>
        <authorList>
            <person name="Dombrowski N."/>
            <person name="Seitz K."/>
            <person name="Teske A."/>
            <person name="Baker B."/>
        </authorList>
    </citation>
    <scope>NUCLEOTIDE SEQUENCE [LARGE SCALE GENOMIC DNA]</scope>
</reference>
<dbReference type="STRING" id="1968527.B5M47_00875"/>
<feature type="domain" description="Succinylglutamate desuccinylase/Aspartoacylase catalytic" evidence="5">
    <location>
        <begin position="32"/>
        <end position="217"/>
    </location>
</feature>
<dbReference type="PANTHER" id="PTHR37326:SF1">
    <property type="entry name" value="BLL3975 PROTEIN"/>
    <property type="match status" value="1"/>
</dbReference>
<evidence type="ECO:0000256" key="2">
    <source>
        <dbReference type="ARBA" id="ARBA00022723"/>
    </source>
</evidence>
<dbReference type="Gene3D" id="3.40.630.10">
    <property type="entry name" value="Zn peptidases"/>
    <property type="match status" value="2"/>
</dbReference>
<accession>A0A1W9P0U7</accession>
<comment type="caution">
    <text evidence="6">The sequence shown here is derived from an EMBL/GenBank/DDBJ whole genome shotgun (WGS) entry which is preliminary data.</text>
</comment>
<dbReference type="Pfam" id="PF24827">
    <property type="entry name" value="AstE_AspA_cat"/>
    <property type="match status" value="1"/>
</dbReference>
<keyword evidence="4" id="KW-0862">Zinc</keyword>
<dbReference type="EMBL" id="MZGJ01000004">
    <property type="protein sequence ID" value="OQX51393.1"/>
    <property type="molecule type" value="Genomic_DNA"/>
</dbReference>
<evidence type="ECO:0000256" key="3">
    <source>
        <dbReference type="ARBA" id="ARBA00022801"/>
    </source>
</evidence>
<sequence>MKVKRQNLQIGYSITGGKISLPYYIVGPDNKGQSIYIQGGIHGGETTFFIFHQLIHELQKTKILGRITLVPICNPYSWNQKIYYYTSGKFSLYDGKDFNRNFPGSSSGTGAERLARQLSNLASDSKFSIDLHTANRSRPYLIIPSKQYLKIAKASNMCYSIIFDMHEATKKGGGMPFTAARIIEKQKSIAIECGSHDEFDQQNIDRTVEGILNILNYLEVIRIRTTQKGKSSNANRQFYIDKLKIYRAPVSGFVKYLVSPEESFSKGQPLYKLYPSATLGKEIVTKAKENGVVIMHADTNTVWEGDYVVEIAPKQNIHPL</sequence>
<dbReference type="GO" id="GO:0016788">
    <property type="term" value="F:hydrolase activity, acting on ester bonds"/>
    <property type="evidence" value="ECO:0007669"/>
    <property type="project" value="InterPro"/>
</dbReference>
<evidence type="ECO:0000256" key="1">
    <source>
        <dbReference type="ARBA" id="ARBA00001947"/>
    </source>
</evidence>
<dbReference type="AlphaFoldDB" id="A0A1W9P0U7"/>
<dbReference type="SUPFAM" id="SSF53187">
    <property type="entry name" value="Zn-dependent exopeptidases"/>
    <property type="match status" value="1"/>
</dbReference>
<dbReference type="InterPro" id="IPR055438">
    <property type="entry name" value="AstE_AspA_cat"/>
</dbReference>
<dbReference type="GO" id="GO:0046872">
    <property type="term" value="F:metal ion binding"/>
    <property type="evidence" value="ECO:0007669"/>
    <property type="project" value="UniProtKB-KW"/>
</dbReference>
<evidence type="ECO:0000256" key="4">
    <source>
        <dbReference type="ARBA" id="ARBA00022833"/>
    </source>
</evidence>
<dbReference type="Gene3D" id="2.40.50.100">
    <property type="match status" value="1"/>
</dbReference>
<dbReference type="Proteomes" id="UP000192520">
    <property type="component" value="Unassembled WGS sequence"/>
</dbReference>
<dbReference type="InterPro" id="IPR053138">
    <property type="entry name" value="N-alpha-Ac-DABA_deacetylase"/>
</dbReference>
<keyword evidence="3" id="KW-0378">Hydrolase</keyword>
<organism evidence="6 7">
    <name type="scientific">candidate division CPR3 bacterium 4484_211</name>
    <dbReference type="NCBI Taxonomy" id="1968527"/>
    <lineage>
        <taxon>Bacteria</taxon>
        <taxon>Bacteria division CPR3</taxon>
    </lineage>
</organism>
<evidence type="ECO:0000259" key="5">
    <source>
        <dbReference type="Pfam" id="PF24827"/>
    </source>
</evidence>
<gene>
    <name evidence="6" type="ORF">B5M47_00875</name>
</gene>
<dbReference type="PANTHER" id="PTHR37326">
    <property type="entry name" value="BLL3975 PROTEIN"/>
    <property type="match status" value="1"/>
</dbReference>